<evidence type="ECO:0000313" key="2">
    <source>
        <dbReference type="Proteomes" id="UP000827976"/>
    </source>
</evidence>
<dbReference type="Proteomes" id="UP000827976">
    <property type="component" value="Chromosome 5"/>
</dbReference>
<comment type="caution">
    <text evidence="1">The sequence shown here is derived from an EMBL/GenBank/DDBJ whole genome shotgun (WGS) entry which is preliminary data.</text>
</comment>
<accession>A0ACB7VZK3</accession>
<organism evidence="1 2">
    <name type="scientific">Dioscorea alata</name>
    <name type="common">Purple yam</name>
    <dbReference type="NCBI Taxonomy" id="55571"/>
    <lineage>
        <taxon>Eukaryota</taxon>
        <taxon>Viridiplantae</taxon>
        <taxon>Streptophyta</taxon>
        <taxon>Embryophyta</taxon>
        <taxon>Tracheophyta</taxon>
        <taxon>Spermatophyta</taxon>
        <taxon>Magnoliopsida</taxon>
        <taxon>Liliopsida</taxon>
        <taxon>Dioscoreales</taxon>
        <taxon>Dioscoreaceae</taxon>
        <taxon>Dioscorea</taxon>
    </lineage>
</organism>
<dbReference type="EMBL" id="CM037015">
    <property type="protein sequence ID" value="KAH7680867.1"/>
    <property type="molecule type" value="Genomic_DNA"/>
</dbReference>
<evidence type="ECO:0000313" key="1">
    <source>
        <dbReference type="EMBL" id="KAH7680867.1"/>
    </source>
</evidence>
<keyword evidence="2" id="KW-1185">Reference proteome</keyword>
<protein>
    <submittedName>
        <fullName evidence="1">RAV-like factor protein</fullName>
    </submittedName>
</protein>
<proteinExistence type="predicted"/>
<sequence>METKLSFTLTGQEVAESSTRFKGVVLQQNGHWGAQIYTNHTRIWLGTFKTEHAAAMAYDSAAIKLHRSNAHRNFPWNELTSLEPNFQELFSTEAVLAMIRDGSYENRFSEFLHFMRNSKLKNKMMLGSFGKDGVKCVELFDKELTPSDVGKLNRLVVPKKHALQYFPVMVEGSVEEMMLEFRDREDGVWMFRYCYWKSSQSYVFTKGWNKFVKEKGLRAKDVIVFYRCEERGERGERSYCMIDVVKHGGDGDVELELGLKMEEEEEKKVVKLFGACIS</sequence>
<name>A0ACB7VZK3_DIOAL</name>
<gene>
    <name evidence="1" type="ORF">IHE45_05G021700</name>
</gene>
<reference evidence="2" key="1">
    <citation type="journal article" date="2022" name="Nat. Commun.">
        <title>Chromosome evolution and the genetic basis of agronomically important traits in greater yam.</title>
        <authorList>
            <person name="Bredeson J.V."/>
            <person name="Lyons J.B."/>
            <person name="Oniyinde I.O."/>
            <person name="Okereke N.R."/>
            <person name="Kolade O."/>
            <person name="Nnabue I."/>
            <person name="Nwadili C.O."/>
            <person name="Hribova E."/>
            <person name="Parker M."/>
            <person name="Nwogha J."/>
            <person name="Shu S."/>
            <person name="Carlson J."/>
            <person name="Kariba R."/>
            <person name="Muthemba S."/>
            <person name="Knop K."/>
            <person name="Barton G.J."/>
            <person name="Sherwood A.V."/>
            <person name="Lopez-Montes A."/>
            <person name="Asiedu R."/>
            <person name="Jamnadass R."/>
            <person name="Muchugi A."/>
            <person name="Goodstein D."/>
            <person name="Egesi C.N."/>
            <person name="Featherston J."/>
            <person name="Asfaw A."/>
            <person name="Simpson G.G."/>
            <person name="Dolezel J."/>
            <person name="Hendre P.S."/>
            <person name="Van Deynze A."/>
            <person name="Kumar P.L."/>
            <person name="Obidiegwu J.E."/>
            <person name="Bhattacharjee R."/>
            <person name="Rokhsar D.S."/>
        </authorList>
    </citation>
    <scope>NUCLEOTIDE SEQUENCE [LARGE SCALE GENOMIC DNA]</scope>
    <source>
        <strain evidence="2">cv. TDa95/00328</strain>
    </source>
</reference>